<feature type="transmembrane region" description="Helical" evidence="1">
    <location>
        <begin position="108"/>
        <end position="127"/>
    </location>
</feature>
<keyword evidence="3" id="KW-1185">Reference proteome</keyword>
<evidence type="ECO:0000256" key="1">
    <source>
        <dbReference type="SAM" id="Phobius"/>
    </source>
</evidence>
<proteinExistence type="predicted"/>
<protein>
    <submittedName>
        <fullName evidence="2">Uncharacterized protein</fullName>
    </submittedName>
</protein>
<accession>A0A482WAP3</accession>
<evidence type="ECO:0000313" key="2">
    <source>
        <dbReference type="EMBL" id="RZC41583.1"/>
    </source>
</evidence>
<dbReference type="Proteomes" id="UP000292052">
    <property type="component" value="Unassembled WGS sequence"/>
</dbReference>
<dbReference type="AlphaFoldDB" id="A0A482WAP3"/>
<dbReference type="OrthoDB" id="8191931at2759"/>
<organism evidence="2 3">
    <name type="scientific">Asbolus verrucosus</name>
    <name type="common">Desert ironclad beetle</name>
    <dbReference type="NCBI Taxonomy" id="1661398"/>
    <lineage>
        <taxon>Eukaryota</taxon>
        <taxon>Metazoa</taxon>
        <taxon>Ecdysozoa</taxon>
        <taxon>Arthropoda</taxon>
        <taxon>Hexapoda</taxon>
        <taxon>Insecta</taxon>
        <taxon>Pterygota</taxon>
        <taxon>Neoptera</taxon>
        <taxon>Endopterygota</taxon>
        <taxon>Coleoptera</taxon>
        <taxon>Polyphaga</taxon>
        <taxon>Cucujiformia</taxon>
        <taxon>Tenebrionidae</taxon>
        <taxon>Pimeliinae</taxon>
        <taxon>Asbolus</taxon>
    </lineage>
</organism>
<reference evidence="2 3" key="1">
    <citation type="submission" date="2017-03" db="EMBL/GenBank/DDBJ databases">
        <title>Genome of the blue death feigning beetle - Asbolus verrucosus.</title>
        <authorList>
            <person name="Rider S.D."/>
        </authorList>
    </citation>
    <scope>NUCLEOTIDE SEQUENCE [LARGE SCALE GENOMIC DNA]</scope>
    <source>
        <strain evidence="2">Butters</strain>
        <tissue evidence="2">Head and leg muscle</tissue>
    </source>
</reference>
<dbReference type="EMBL" id="QDEB01015970">
    <property type="protein sequence ID" value="RZC41583.1"/>
    <property type="molecule type" value="Genomic_DNA"/>
</dbReference>
<keyword evidence="1" id="KW-0472">Membrane</keyword>
<gene>
    <name evidence="2" type="ORF">BDFB_013392</name>
</gene>
<sequence length="133" mass="14764">MTISTTRARYRLSEVSLPLKKLRGDSQAMFTLISHSIACHVLYRMDNPSFGKDGEKTDKGIELSNTNGGASASENLVVTCTPEVCRAARQRYQPPDLAGSPWHMKKTVFLVGLIVLLIVWIIVFTTLSQLQLL</sequence>
<comment type="caution">
    <text evidence="2">The sequence shown here is derived from an EMBL/GenBank/DDBJ whole genome shotgun (WGS) entry which is preliminary data.</text>
</comment>
<keyword evidence="1" id="KW-0812">Transmembrane</keyword>
<name>A0A482WAP3_ASBVE</name>
<evidence type="ECO:0000313" key="3">
    <source>
        <dbReference type="Proteomes" id="UP000292052"/>
    </source>
</evidence>
<keyword evidence="1" id="KW-1133">Transmembrane helix</keyword>